<evidence type="ECO:0000313" key="1">
    <source>
        <dbReference type="EMBL" id="EEI24052.1"/>
    </source>
</evidence>
<dbReference type="Proteomes" id="UP000003752">
    <property type="component" value="Unassembled WGS sequence"/>
</dbReference>
<keyword evidence="2" id="KW-1185">Reference proteome</keyword>
<dbReference type="HOGENOM" id="CLU_3081045_0_0_9"/>
<organism evidence="1 2">
    <name type="scientific">Lentilactobacillus hilgardii (strain ATCC 8290 / DSM 20176 / CCUG 30140 / JCM 1155 / KCTC 3500 / NBRC 15886 / NCIMB 8040 / NRRL B-1843 / 9)</name>
    <dbReference type="NCBI Taxonomy" id="1423757"/>
    <lineage>
        <taxon>Bacteria</taxon>
        <taxon>Bacillati</taxon>
        <taxon>Bacillota</taxon>
        <taxon>Bacilli</taxon>
        <taxon>Lactobacillales</taxon>
        <taxon>Lactobacillaceae</taxon>
        <taxon>Lentilactobacillus</taxon>
    </lineage>
</organism>
<protein>
    <submittedName>
        <fullName evidence="1">Uncharacterized protein</fullName>
    </submittedName>
</protein>
<reference evidence="1 2" key="1">
    <citation type="submission" date="2009-01" db="EMBL/GenBank/DDBJ databases">
        <authorList>
            <person name="Qin X."/>
            <person name="Bachman B."/>
            <person name="Battles P."/>
            <person name="Bell A."/>
            <person name="Bess C."/>
            <person name="Bickham C."/>
            <person name="Chaboub L."/>
            <person name="Chen D."/>
            <person name="Coyle M."/>
            <person name="Deiros D.R."/>
            <person name="Dinh H."/>
            <person name="Forbes L."/>
            <person name="Fowler G."/>
            <person name="Francisco L."/>
            <person name="Fu Q."/>
            <person name="Gubbala S."/>
            <person name="Hale W."/>
            <person name="Han Y."/>
            <person name="Hemphill L."/>
            <person name="Highlander S.K."/>
            <person name="Hirani K."/>
            <person name="Hogues M."/>
            <person name="Jackson L."/>
            <person name="Jakkamsetti A."/>
            <person name="Javaid M."/>
            <person name="Jiang H."/>
            <person name="Korchina V."/>
            <person name="Kovar C."/>
            <person name="Lara F."/>
            <person name="Lee S."/>
            <person name="Mata R."/>
            <person name="Mathew T."/>
            <person name="Moen C."/>
            <person name="Morales K."/>
            <person name="Munidasa M."/>
            <person name="Nazareth L."/>
            <person name="Ngo R."/>
            <person name="Nguyen L."/>
            <person name="Okwuonu G."/>
            <person name="Ongeri F."/>
            <person name="Patil S."/>
            <person name="Petrosino J."/>
            <person name="Pham C."/>
            <person name="Pham P."/>
            <person name="Pu L.-L."/>
            <person name="Puazo M."/>
            <person name="Raj R."/>
            <person name="Reid J."/>
            <person name="Rouhana J."/>
            <person name="Saada N."/>
            <person name="Shang Y."/>
            <person name="Simmons D."/>
            <person name="Thornton R."/>
            <person name="Warren J."/>
            <person name="Weissenberger G."/>
            <person name="Zhang J."/>
            <person name="Zhang L."/>
            <person name="Zhou C."/>
            <person name="Zhu D."/>
            <person name="Muzny D."/>
            <person name="Worley K."/>
            <person name="Gibbs R."/>
        </authorList>
    </citation>
    <scope>NUCLEOTIDE SEQUENCE [LARGE SCALE GENOMIC DNA]</scope>
    <source>
        <strain evidence="2">ATCC 8290 / DSM 20176 / CCUG 30140 / JCM 1155 / KCTC 3500 / NBRC 15886 / NCIMB 8040 / NRRL B-1843 / 9</strain>
    </source>
</reference>
<comment type="caution">
    <text evidence="1">The sequence shown here is derived from an EMBL/GenBank/DDBJ whole genome shotgun (WGS) entry which is preliminary data.</text>
</comment>
<name>C0XKQ7_LENH9</name>
<sequence length="52" mass="6166">MIIVKSRGQNIFVLFAAFFGLQWKNSVVLKKYGKLIEAESERLKKNDKYFLR</sequence>
<dbReference type="EMBL" id="ACGP01000164">
    <property type="protein sequence ID" value="EEI24052.1"/>
    <property type="molecule type" value="Genomic_DNA"/>
</dbReference>
<proteinExistence type="predicted"/>
<dbReference type="AlphaFoldDB" id="C0XKQ7"/>
<accession>C0XKQ7</accession>
<gene>
    <name evidence="1" type="ORF">HMPREF0519_1818</name>
</gene>
<evidence type="ECO:0000313" key="2">
    <source>
        <dbReference type="Proteomes" id="UP000003752"/>
    </source>
</evidence>